<name>A0A2G8JAX0_STIJA</name>
<feature type="binding site" evidence="7">
    <location>
        <position position="230"/>
    </location>
    <ligand>
        <name>Mg(2+)</name>
        <dbReference type="ChEBI" id="CHEBI:18420"/>
    </ligand>
</feature>
<accession>A0A2G8JAX0</accession>
<dbReference type="SUPFAM" id="SSF56784">
    <property type="entry name" value="HAD-like"/>
    <property type="match status" value="1"/>
</dbReference>
<feature type="binding site" evidence="7">
    <location>
        <position position="58"/>
    </location>
    <ligand>
        <name>Mg(2+)</name>
        <dbReference type="ChEBI" id="CHEBI:18420"/>
    </ligand>
</feature>
<organism evidence="8 10">
    <name type="scientific">Stichopus japonicus</name>
    <name type="common">Sea cucumber</name>
    <dbReference type="NCBI Taxonomy" id="307972"/>
    <lineage>
        <taxon>Eukaryota</taxon>
        <taxon>Metazoa</taxon>
        <taxon>Echinodermata</taxon>
        <taxon>Eleutherozoa</taxon>
        <taxon>Echinozoa</taxon>
        <taxon>Holothuroidea</taxon>
        <taxon>Aspidochirotacea</taxon>
        <taxon>Aspidochirotida</taxon>
        <taxon>Stichopodidae</taxon>
        <taxon>Apostichopus</taxon>
    </lineage>
</organism>
<evidence type="ECO:0000256" key="6">
    <source>
        <dbReference type="PIRSR" id="PIRSR031051-1"/>
    </source>
</evidence>
<dbReference type="EMBL" id="MRZV01003027">
    <property type="protein sequence ID" value="PIK32895.1"/>
    <property type="molecule type" value="Genomic_DNA"/>
</dbReference>
<dbReference type="PANTHER" id="PTHR20889">
    <property type="entry name" value="PHOSPHATASE, ORPHAN 1, 2"/>
    <property type="match status" value="1"/>
</dbReference>
<keyword evidence="3 7" id="KW-0479">Metal-binding</keyword>
<keyword evidence="10" id="KW-1185">Reference proteome</keyword>
<proteinExistence type="inferred from homology"/>
<dbReference type="GO" id="GO:0016791">
    <property type="term" value="F:phosphatase activity"/>
    <property type="evidence" value="ECO:0007669"/>
    <property type="project" value="InterPro"/>
</dbReference>
<evidence type="ECO:0000256" key="4">
    <source>
        <dbReference type="ARBA" id="ARBA00022801"/>
    </source>
</evidence>
<dbReference type="InterPro" id="IPR016965">
    <property type="entry name" value="Pase_PHOSPHO-typ"/>
</dbReference>
<evidence type="ECO:0000256" key="2">
    <source>
        <dbReference type="ARBA" id="ARBA00008541"/>
    </source>
</evidence>
<sequence>MLTSLKLLEELLINEKGLKLMMKLIGFTFLYFLQQTIMANSLKEKNQKPRFLFVVDCDETITAKDTGTSMFNLFKTKQTKEKIWDRYNMHQDWPQLMQEGFDALCKEGVLPEEIMKGQREIPVIKGMVKFLRTVGNRGDCQVVISSDSNIMFINSILQKHKLEKCVSTIYSNPVERDPQNNGRLVYQPHHKSHPCQTCPKNMCKREVLRKLLDTQTTKGITYDRIFVVGDGENDHCQCVLLRSQDYIMPRVGFPLHDIVSEMKKVKNSPSPGVLPWIDGDQTLSLALNAINETAGSI</sequence>
<dbReference type="InterPro" id="IPR006384">
    <property type="entry name" value="HAD_hydro_PyrdxlP_Pase-like"/>
</dbReference>
<feature type="active site" description="Proton donor" evidence="6">
    <location>
        <position position="58"/>
    </location>
</feature>
<evidence type="ECO:0000313" key="8">
    <source>
        <dbReference type="EMBL" id="PIK32895.1"/>
    </source>
</evidence>
<keyword evidence="4" id="KW-0378">Hydrolase</keyword>
<gene>
    <name evidence="9" type="ORF">BSL78_20139</name>
    <name evidence="8" type="ORF">BSL78_30293</name>
</gene>
<dbReference type="PIRSF" id="PIRSF031051">
    <property type="entry name" value="PyrdxlP_Pase_PHOSPHO2"/>
    <property type="match status" value="1"/>
</dbReference>
<dbReference type="NCBIfam" id="TIGR01488">
    <property type="entry name" value="HAD-SF-IB"/>
    <property type="match status" value="1"/>
</dbReference>
<dbReference type="Proteomes" id="UP000230750">
    <property type="component" value="Unassembled WGS sequence"/>
</dbReference>
<evidence type="ECO:0000256" key="1">
    <source>
        <dbReference type="ARBA" id="ARBA00001946"/>
    </source>
</evidence>
<dbReference type="InterPro" id="IPR023214">
    <property type="entry name" value="HAD_sf"/>
</dbReference>
<comment type="similarity">
    <text evidence="2">Belongs to the HAD-like hydrolase superfamily. PHOSPHO family.</text>
</comment>
<dbReference type="GO" id="GO:0046872">
    <property type="term" value="F:metal ion binding"/>
    <property type="evidence" value="ECO:0007669"/>
    <property type="project" value="UniProtKB-KW"/>
</dbReference>
<evidence type="ECO:0000313" key="9">
    <source>
        <dbReference type="EMBL" id="PIK42995.1"/>
    </source>
</evidence>
<evidence type="ECO:0000256" key="3">
    <source>
        <dbReference type="ARBA" id="ARBA00022723"/>
    </source>
</evidence>
<feature type="active site" description="Nucleophile" evidence="6">
    <location>
        <position position="56"/>
    </location>
</feature>
<feature type="binding site" evidence="7">
    <location>
        <position position="56"/>
    </location>
    <ligand>
        <name>Mg(2+)</name>
        <dbReference type="ChEBI" id="CHEBI:18420"/>
    </ligand>
</feature>
<dbReference type="NCBIfam" id="TIGR01489">
    <property type="entry name" value="DKMTPPase-SF"/>
    <property type="match status" value="1"/>
</dbReference>
<dbReference type="PANTHER" id="PTHR20889:SF12">
    <property type="entry name" value="LP01149P"/>
    <property type="match status" value="1"/>
</dbReference>
<evidence type="ECO:0000256" key="7">
    <source>
        <dbReference type="PIRSR" id="PIRSR031051-3"/>
    </source>
</evidence>
<reference evidence="8 10" key="1">
    <citation type="journal article" date="2017" name="PLoS Biol.">
        <title>The sea cucumber genome provides insights into morphological evolution and visceral regeneration.</title>
        <authorList>
            <person name="Zhang X."/>
            <person name="Sun L."/>
            <person name="Yuan J."/>
            <person name="Sun Y."/>
            <person name="Gao Y."/>
            <person name="Zhang L."/>
            <person name="Li S."/>
            <person name="Dai H."/>
            <person name="Hamel J.F."/>
            <person name="Liu C."/>
            <person name="Yu Y."/>
            <person name="Liu S."/>
            <person name="Lin W."/>
            <person name="Guo K."/>
            <person name="Jin S."/>
            <person name="Xu P."/>
            <person name="Storey K.B."/>
            <person name="Huan P."/>
            <person name="Zhang T."/>
            <person name="Zhou Y."/>
            <person name="Zhang J."/>
            <person name="Lin C."/>
            <person name="Li X."/>
            <person name="Xing L."/>
            <person name="Huo D."/>
            <person name="Sun M."/>
            <person name="Wang L."/>
            <person name="Mercier A."/>
            <person name="Li F."/>
            <person name="Yang H."/>
            <person name="Xiang J."/>
        </authorList>
    </citation>
    <scope>NUCLEOTIDE SEQUENCE [LARGE SCALE GENOMIC DNA]</scope>
    <source>
        <strain evidence="8">Shaxun</strain>
        <tissue evidence="8">Muscle</tissue>
    </source>
</reference>
<dbReference type="OrthoDB" id="10267182at2759"/>
<dbReference type="EMBL" id="MRZV01000885">
    <property type="protein sequence ID" value="PIK42995.1"/>
    <property type="molecule type" value="Genomic_DNA"/>
</dbReference>
<evidence type="ECO:0000256" key="5">
    <source>
        <dbReference type="ARBA" id="ARBA00022842"/>
    </source>
</evidence>
<evidence type="ECO:0000313" key="10">
    <source>
        <dbReference type="Proteomes" id="UP000230750"/>
    </source>
</evidence>
<dbReference type="Pfam" id="PF06888">
    <property type="entry name" value="Put_Phosphatase"/>
    <property type="match status" value="1"/>
</dbReference>
<dbReference type="STRING" id="307972.A0A2G8JAX0"/>
<protein>
    <submittedName>
        <fullName evidence="8">Putative pyridoxal phosphate phosphatase PHOSPHO2-like</fullName>
    </submittedName>
</protein>
<comment type="caution">
    <text evidence="8">The sequence shown here is derived from an EMBL/GenBank/DDBJ whole genome shotgun (WGS) entry which is preliminary data.</text>
</comment>
<keyword evidence="5 7" id="KW-0460">Magnesium</keyword>
<dbReference type="Gene3D" id="3.40.50.1000">
    <property type="entry name" value="HAD superfamily/HAD-like"/>
    <property type="match status" value="1"/>
</dbReference>
<dbReference type="InterPro" id="IPR036412">
    <property type="entry name" value="HAD-like_sf"/>
</dbReference>
<dbReference type="AlphaFoldDB" id="A0A2G8JAX0"/>
<comment type="cofactor">
    <cofactor evidence="1 7">
        <name>Mg(2+)</name>
        <dbReference type="ChEBI" id="CHEBI:18420"/>
    </cofactor>
</comment>